<dbReference type="Gene3D" id="4.10.280.10">
    <property type="entry name" value="Helix-loop-helix DNA-binding domain"/>
    <property type="match status" value="1"/>
</dbReference>
<dbReference type="GO" id="GO:0000977">
    <property type="term" value="F:RNA polymerase II transcription regulatory region sequence-specific DNA binding"/>
    <property type="evidence" value="ECO:0007669"/>
    <property type="project" value="TreeGrafter"/>
</dbReference>
<gene>
    <name evidence="5" type="ORF">C4D60_Mb02t23540</name>
</gene>
<dbReference type="GO" id="GO:0090575">
    <property type="term" value="C:RNA polymerase II transcription regulator complex"/>
    <property type="evidence" value="ECO:0007669"/>
    <property type="project" value="TreeGrafter"/>
</dbReference>
<dbReference type="PROSITE" id="PS50888">
    <property type="entry name" value="BHLH"/>
    <property type="match status" value="1"/>
</dbReference>
<feature type="domain" description="BHLH" evidence="4">
    <location>
        <begin position="73"/>
        <end position="128"/>
    </location>
</feature>
<comment type="caution">
    <text evidence="5">The sequence shown here is derived from an EMBL/GenBank/DDBJ whole genome shotgun (WGS) entry which is preliminary data.</text>
</comment>
<evidence type="ECO:0000313" key="5">
    <source>
        <dbReference type="EMBL" id="THU45966.1"/>
    </source>
</evidence>
<evidence type="ECO:0000256" key="1">
    <source>
        <dbReference type="ARBA" id="ARBA00005510"/>
    </source>
</evidence>
<evidence type="ECO:0000259" key="4">
    <source>
        <dbReference type="PROSITE" id="PS50888"/>
    </source>
</evidence>
<dbReference type="PANTHER" id="PTHR13935">
    <property type="entry name" value="ACHAETE-SCUTE TRANSCRIPTION FACTOR-RELATED"/>
    <property type="match status" value="1"/>
</dbReference>
<comment type="similarity">
    <text evidence="1">Belongs to the bHLH protein family.</text>
</comment>
<dbReference type="InterPro" id="IPR015660">
    <property type="entry name" value="MASH1/Ascl1a-like"/>
</dbReference>
<dbReference type="InterPro" id="IPR036638">
    <property type="entry name" value="HLH_DNA-bd_sf"/>
</dbReference>
<dbReference type="PANTHER" id="PTHR13935:SF46">
    <property type="entry name" value="TRANSCRIPTION FACTOR BHLH167-RELATED"/>
    <property type="match status" value="1"/>
</dbReference>
<evidence type="ECO:0000256" key="3">
    <source>
        <dbReference type="ARBA" id="ARBA00023163"/>
    </source>
</evidence>
<proteinExistence type="inferred from homology"/>
<dbReference type="Proteomes" id="UP000317650">
    <property type="component" value="Chromosome 2"/>
</dbReference>
<dbReference type="SUPFAM" id="SSF47459">
    <property type="entry name" value="HLH, helix-loop-helix DNA-binding domain"/>
    <property type="match status" value="1"/>
</dbReference>
<dbReference type="GO" id="GO:0000981">
    <property type="term" value="F:DNA-binding transcription factor activity, RNA polymerase II-specific"/>
    <property type="evidence" value="ECO:0007669"/>
    <property type="project" value="TreeGrafter"/>
</dbReference>
<dbReference type="Pfam" id="PF00010">
    <property type="entry name" value="HLH"/>
    <property type="match status" value="1"/>
</dbReference>
<name>A0A4V4H2W3_MUSBA</name>
<evidence type="ECO:0000256" key="2">
    <source>
        <dbReference type="ARBA" id="ARBA00023015"/>
    </source>
</evidence>
<protein>
    <recommendedName>
        <fullName evidence="4">BHLH domain-containing protein</fullName>
    </recommendedName>
</protein>
<organism evidence="5 6">
    <name type="scientific">Musa balbisiana</name>
    <name type="common">Banana</name>
    <dbReference type="NCBI Taxonomy" id="52838"/>
    <lineage>
        <taxon>Eukaryota</taxon>
        <taxon>Viridiplantae</taxon>
        <taxon>Streptophyta</taxon>
        <taxon>Embryophyta</taxon>
        <taxon>Tracheophyta</taxon>
        <taxon>Spermatophyta</taxon>
        <taxon>Magnoliopsida</taxon>
        <taxon>Liliopsida</taxon>
        <taxon>Zingiberales</taxon>
        <taxon>Musaceae</taxon>
        <taxon>Musa</taxon>
    </lineage>
</organism>
<keyword evidence="3" id="KW-0804">Transcription</keyword>
<reference evidence="5 6" key="1">
    <citation type="journal article" date="2019" name="Nat. Plants">
        <title>Genome sequencing of Musa balbisiana reveals subgenome evolution and function divergence in polyploid bananas.</title>
        <authorList>
            <person name="Yao X."/>
        </authorList>
    </citation>
    <scope>NUCLEOTIDE SEQUENCE [LARGE SCALE GENOMIC DNA]</scope>
    <source>
        <strain evidence="6">cv. DH-PKW</strain>
        <tissue evidence="5">Leaves</tissue>
    </source>
</reference>
<dbReference type="AlphaFoldDB" id="A0A4V4H2W3"/>
<dbReference type="EMBL" id="PYDT01000011">
    <property type="protein sequence ID" value="THU45966.1"/>
    <property type="molecule type" value="Genomic_DNA"/>
</dbReference>
<keyword evidence="2" id="KW-0805">Transcription regulation</keyword>
<dbReference type="InterPro" id="IPR011598">
    <property type="entry name" value="bHLH_dom"/>
</dbReference>
<sequence>MAPRVRVVGILSLGVSLLSPRTLDRQQIGVAFKLESGDGLPLPPSSVPRSFLCAKYSKLVGLREMKSSGRGGAAKMERKAVEKNRRMHMKSLCMKLSSLIPKEYYSNPKDLLTQQDHFDQATSYIKELRERIDTMKQGKDSRTGIKETIKDISSGLAMELRLPVIQVRHQDSNLEVVLISGIDKRFAFHEVICVLEEEGAEVLNASFSIVGEKIFHTIHSQAVSSRIGLEASRISERLKMLVR</sequence>
<keyword evidence="6" id="KW-1185">Reference proteome</keyword>
<dbReference type="STRING" id="52838.A0A4V4H2W3"/>
<dbReference type="GO" id="GO:0046983">
    <property type="term" value="F:protein dimerization activity"/>
    <property type="evidence" value="ECO:0007669"/>
    <property type="project" value="InterPro"/>
</dbReference>
<evidence type="ECO:0000313" key="6">
    <source>
        <dbReference type="Proteomes" id="UP000317650"/>
    </source>
</evidence>
<accession>A0A4V4H2W3</accession>